<comment type="caution">
    <text evidence="1">The sequence shown here is derived from an EMBL/GenBank/DDBJ whole genome shotgun (WGS) entry which is preliminary data.</text>
</comment>
<sequence length="782" mass="87457">MGTDERAEPSAESAPPSSPRFRRTYVACDSCRARKVRCIVGDNPPCAKCKREHRDCRFDRRPKTAKHRDLPSWVGVKSASQSATSPTRQNRVDAGSSRPSTASPQVIGPPEQEDTPPEAITPSTASESYRTWANHSLQDSQLLSERVMSSFVTGSNDALDVLSDAANLLHNATVAPFSGQQPTQPSFPVRELPVAVPASMQTGCQTGVGFTILSLSEPSDATLDVWDKCRFVRQGWFTSQEAVTFFKHLSPLSPVLINQYSHHEAHTSLICQESMLCCTILMISSRFFMLPGAGGVSRSHLIHNRLWQFCESLIKRIILGQEKVSTAKMRIIGTIESLLLISDWHPRAVHFPPDTEGWDAALVDTEYDRQNRKRTNDEEPLLRWRKDVFEPAKRASRMSWMLLGLATNLAHELGIMSNDHTVLSTLDSASRRRFRAQKLLYTYMTQTATRLGYHSVFPESTTIAASRSFMRDVSDESQLSWNAYMDAYLELTRLSKVASSMFFQSITHLQNVLQNDNYPDLLEHFLESLSNWNKTFDSTLNGQTSINSLLVEFYHLKACIGAISLQAVVQRATGSEASRTHKDGLAAYMTAQDSKFLQEVVSDCSKVLHIATVTPFREHLAYSPARIRLGVISASVFLLKAISIGSPATDVHAALNTLDRCTTTLKTYPPDDMDFAMRYADLIVKHTSHLRNNMISDKQVQPPSNTIRRHEPASLDEFDLTLSTLSSGDILTDNSKLDHHEFWRALQFDSSIAPFGDNDDQLAQGFDVDSLNFLWNMPDISS</sequence>
<reference evidence="1 2" key="1">
    <citation type="journal article" date="2020" name="Phytopathology">
        <title>Genome Sequence Resources of Colletotrichum truncatum, C. plurivorum, C. musicola, and C. sojae: Four Species Pathogenic to Soybean (Glycine max).</title>
        <authorList>
            <person name="Rogerio F."/>
            <person name="Boufleur T.R."/>
            <person name="Ciampi-Guillardi M."/>
            <person name="Sukno S.A."/>
            <person name="Thon M.R."/>
            <person name="Massola Junior N.S."/>
            <person name="Baroncelli R."/>
        </authorList>
    </citation>
    <scope>NUCLEOTIDE SEQUENCE [LARGE SCALE GENOMIC DNA]</scope>
    <source>
        <strain evidence="1 2">CMES1059</strain>
    </source>
</reference>
<evidence type="ECO:0000313" key="2">
    <source>
        <dbReference type="Proteomes" id="UP000805649"/>
    </source>
</evidence>
<proteinExistence type="predicted"/>
<keyword evidence="2" id="KW-1185">Reference proteome</keyword>
<dbReference type="EMBL" id="VUJX02000002">
    <property type="protein sequence ID" value="KAL0940240.1"/>
    <property type="molecule type" value="Genomic_DNA"/>
</dbReference>
<name>A0ACC3Z840_COLTU</name>
<organism evidence="1 2">
    <name type="scientific">Colletotrichum truncatum</name>
    <name type="common">Anthracnose fungus</name>
    <name type="synonym">Colletotrichum capsici</name>
    <dbReference type="NCBI Taxonomy" id="5467"/>
    <lineage>
        <taxon>Eukaryota</taxon>
        <taxon>Fungi</taxon>
        <taxon>Dikarya</taxon>
        <taxon>Ascomycota</taxon>
        <taxon>Pezizomycotina</taxon>
        <taxon>Sordariomycetes</taxon>
        <taxon>Hypocreomycetidae</taxon>
        <taxon>Glomerellales</taxon>
        <taxon>Glomerellaceae</taxon>
        <taxon>Colletotrichum</taxon>
        <taxon>Colletotrichum truncatum species complex</taxon>
    </lineage>
</organism>
<dbReference type="Proteomes" id="UP000805649">
    <property type="component" value="Unassembled WGS sequence"/>
</dbReference>
<protein>
    <submittedName>
        <fullName evidence="1">Uncharacterized protein</fullName>
    </submittedName>
</protein>
<gene>
    <name evidence="1" type="ORF">CTRU02_203003</name>
</gene>
<accession>A0ACC3Z840</accession>
<evidence type="ECO:0000313" key="1">
    <source>
        <dbReference type="EMBL" id="KAL0940240.1"/>
    </source>
</evidence>